<name>A0A2V2YN05_9BACL</name>
<keyword evidence="2" id="KW-1185">Reference proteome</keyword>
<gene>
    <name evidence="1" type="ORF">DFQ01_1449</name>
</gene>
<organism evidence="1 2">
    <name type="scientific">Paenibacillus cellulosilyticus</name>
    <dbReference type="NCBI Taxonomy" id="375489"/>
    <lineage>
        <taxon>Bacteria</taxon>
        <taxon>Bacillati</taxon>
        <taxon>Bacillota</taxon>
        <taxon>Bacilli</taxon>
        <taxon>Bacillales</taxon>
        <taxon>Paenibacillaceae</taxon>
        <taxon>Paenibacillus</taxon>
    </lineage>
</organism>
<dbReference type="AlphaFoldDB" id="A0A2V2YN05"/>
<dbReference type="Proteomes" id="UP000246635">
    <property type="component" value="Unassembled WGS sequence"/>
</dbReference>
<comment type="caution">
    <text evidence="1">The sequence shown here is derived from an EMBL/GenBank/DDBJ whole genome shotgun (WGS) entry which is preliminary data.</text>
</comment>
<dbReference type="EMBL" id="QGTQ01000044">
    <property type="protein sequence ID" value="PWV90233.1"/>
    <property type="molecule type" value="Genomic_DNA"/>
</dbReference>
<evidence type="ECO:0000313" key="2">
    <source>
        <dbReference type="Proteomes" id="UP000246635"/>
    </source>
</evidence>
<proteinExistence type="predicted"/>
<protein>
    <submittedName>
        <fullName evidence="1">Uncharacterized protein</fullName>
    </submittedName>
</protein>
<sequence length="200" mass="22779">MFRYENKKSELRDFVQNKADSRKKEIRQSATLIVEAVVKPVVLQVYDDLALLEREAQRLHDRLLEAAEKHKRFNNWSIKSIVRDLDSHVIGVREDLANRQVRLVLMNLFDFQTEVTMPEVEELIPSIALELTEKVKEYRDVTDLRTELTAIIDSSHNGDKAFSRLEELGVDLTGFDKGSDNLPAVIALSVNPCVLNGSCG</sequence>
<dbReference type="RefSeq" id="WP_110047436.1">
    <property type="nucleotide sequence ID" value="NZ_CP054610.1"/>
</dbReference>
<dbReference type="OrthoDB" id="2619549at2"/>
<evidence type="ECO:0000313" key="1">
    <source>
        <dbReference type="EMBL" id="PWV90233.1"/>
    </source>
</evidence>
<reference evidence="1 2" key="1">
    <citation type="submission" date="2018-05" db="EMBL/GenBank/DDBJ databases">
        <title>Genomic Encyclopedia of Type Strains, Phase III (KMG-III): the genomes of soil and plant-associated and newly described type strains.</title>
        <authorList>
            <person name="Whitman W."/>
        </authorList>
    </citation>
    <scope>NUCLEOTIDE SEQUENCE [LARGE SCALE GENOMIC DNA]</scope>
    <source>
        <strain evidence="1 2">CECT 5696</strain>
    </source>
</reference>
<accession>A0A2V2YN05</accession>